<dbReference type="Proteomes" id="UP001152797">
    <property type="component" value="Unassembled WGS sequence"/>
</dbReference>
<dbReference type="InterPro" id="IPR051425">
    <property type="entry name" value="Formin_Homology"/>
</dbReference>
<evidence type="ECO:0000313" key="5">
    <source>
        <dbReference type="Proteomes" id="UP001152797"/>
    </source>
</evidence>
<dbReference type="InterPro" id="IPR023214">
    <property type="entry name" value="HAD_sf"/>
</dbReference>
<dbReference type="EMBL" id="CAMXCT020002358">
    <property type="protein sequence ID" value="CAL1150981.1"/>
    <property type="molecule type" value="Genomic_DNA"/>
</dbReference>
<dbReference type="SMART" id="SM00567">
    <property type="entry name" value="EZ_HEAT"/>
    <property type="match status" value="4"/>
</dbReference>
<dbReference type="PANTHER" id="PTHR45725">
    <property type="entry name" value="FORMIN HOMOLOGY 2 FAMILY MEMBER"/>
    <property type="match status" value="1"/>
</dbReference>
<dbReference type="InterPro" id="IPR036412">
    <property type="entry name" value="HAD-like_sf"/>
</dbReference>
<proteinExistence type="predicted"/>
<organism evidence="3">
    <name type="scientific">Cladocopium goreaui</name>
    <dbReference type="NCBI Taxonomy" id="2562237"/>
    <lineage>
        <taxon>Eukaryota</taxon>
        <taxon>Sar</taxon>
        <taxon>Alveolata</taxon>
        <taxon>Dinophyceae</taxon>
        <taxon>Suessiales</taxon>
        <taxon>Symbiodiniaceae</taxon>
        <taxon>Cladocopium</taxon>
    </lineage>
</organism>
<dbReference type="Gene3D" id="3.40.50.1000">
    <property type="entry name" value="HAD superfamily/HAD-like"/>
    <property type="match status" value="5"/>
</dbReference>
<reference evidence="3" key="1">
    <citation type="submission" date="2022-10" db="EMBL/GenBank/DDBJ databases">
        <authorList>
            <person name="Chen Y."/>
            <person name="Dougan E. K."/>
            <person name="Chan C."/>
            <person name="Rhodes N."/>
            <person name="Thang M."/>
        </authorList>
    </citation>
    <scope>NUCLEOTIDE SEQUENCE</scope>
</reference>
<dbReference type="OrthoDB" id="448509at2759"/>
<sequence length="1803" mass="192152">MLGQFYGESEFDQENKQPSELEGTPDCQLPDMKVNLIQALMSQAGLSTNEAALVEDDAAEIASVKGVCRSVFVSERKGMTAGEMQELRSMVGVQKEAAQAKSTAAPKEIPATSKVQSAAVPPPPPTGFAGICHAAARGKAPPPPPEGFSGVFKAEATPKAKAAAAPAEPKVAKEASSSVKHVYFDFDQTISKVHVFKQLAGWEPGVAGQHSLSERGQIHRLKLLNDSSQYQYQPNGHVVPCRAGVKGAASWTAGPDRVEDLRVFFSDLKAAGAKLTIITKGNVGACRFLLQEEGLLGFFEKVFGMLGQFYGESEFDQENKQPSELEGTPDCQLPDMKVNLIQALMSQAGLSTNEAALVEDDAAEIASVKGVCRSIFVSERKGMTAGEMQELRSMVGVQKEAAQAKSTAAPKQMPSAVATAPAEPKVAKEASSPVKHVYFDFDQTISKVHVFKQLAGWEPGVAGQHSLSERGQIHRLKLLNDSTQYQYQPNGHVVPCPAGVKGAASWTAGALGGPDRVEELRVFFSDLKAAGAKLTIITKGNVGACRFLLQEEDLLGFFEKVFGMLGQFYGESEFDQENKQPSELEGTPDCQLPDMKVNLIQALMSKAGLSTNEAALVEDDAAEIASVKGVCRSVFVSERKGMTAGEMQELRSMVGVQKEVAQAKSTAAPKEIPATSKVQSAAVPPPPPTGFTGICHAAAKGKAPPPPPEGFSGVFKAEATPKAKTAAAPAEAKVAKEASSSVKHVYFDFDQTISKVHVFKQLAGWEPGVAGQHSLSERGQIHRLKLLNDSTQYQYQPNGHVVPCPAGVKGAASWTAGALGGPDRVEELRVFFSDLKAAGAKLTIITKGNVGACRFLLQEEGLLGFFEKVFGMLGQFYGESEFDQENKQPSELEGTPDCQLPDMKVNLIQALMSQAGLSTNEAALVEDDAAEIASVKGVCRSVFVSERKGMTAGEMQELRSMVGVQKEAAQAKSTAAPKQMPSAVATAPAEPKVAKEASSSVKHVYFDFDQTISRVHVFKQLAGWEPGVAGQHSLSERGQIHRLKLLNDSTQYQYQPNGHVVPCPAGVKGAASWTAGALGGPDRVEDLRVFFSDLKAAGAKLTIITKGNVGACRFLLQEEGLLGFFEKVFGMLGQFYGESEFDQENKQPSELEGTPDCQLPDMKVNLIQALMSQAGLSTNEAALVEDDAAEIASVKGVCRSVFVSERKGMTAGEMQELRSMVGVQKEAAQAKSTAAPKQMPSAVATAPAEPKVAKEASSSVKHVYFDFDQTISKVHVFKQLAGWEPGVAGQHSLSERGQIHRLKLLNDSTQYQYQPNGHVVPCPAGVKGAASWTAGALGGPDRVEELRVFFSDLKAAGAKLTIITKGNVGACRFLLQEEGLLGFFEKVFGMLGQFYGESEFDQENKQPSELEGTPDCQLPDMKVNLIQALMSQAGLSTNEAALVEDDAAEIASVKGVCRSVFVSERKGMTAGEMQELRSMVGVQKEAAQAKSTAAPKQMPSAVATAPAEPKGSATRAQKDPATSHEQAEASDTLQARLTQVLASEAATQTKLQEAQAFEATLTTELEESKAAVAIASAQAAGKEVLQKELETAKSAANSLEASKTALEKALEEQKNTSASLEDQLYQQRQLLDEQAEASDTLQARLTQVLASEAATQTKLQEAQAFEATLTTELEESKAAVAIASAQAAGKEALQKELETAKSAANSLEASKTALEKALEEQKNTSASLEDQLYQQRQLLDEQAEASDTLQARLTQVLASEAATQTKLQEAQAFEATLTTELEESKAAVAIASAQAAGKAAETW</sequence>
<name>A0A9P1CUE8_9DINO</name>
<feature type="region of interest" description="Disordered" evidence="2">
    <location>
        <begin position="1"/>
        <end position="28"/>
    </location>
</feature>
<dbReference type="PANTHER" id="PTHR45725:SF18">
    <property type="entry name" value="ORC1-LIKE AAA ATPASE DOMAIN-CONTAINING PROTEIN"/>
    <property type="match status" value="1"/>
</dbReference>
<comment type="caution">
    <text evidence="3">The sequence shown here is derived from an EMBL/GenBank/DDBJ whole genome shotgun (WGS) entry which is preliminary data.</text>
</comment>
<feature type="coiled-coil region" evidence="1">
    <location>
        <begin position="1690"/>
        <end position="1731"/>
    </location>
</feature>
<feature type="coiled-coil region" evidence="1">
    <location>
        <begin position="1582"/>
        <end position="1623"/>
    </location>
</feature>
<protein>
    <submittedName>
        <fullName evidence="3">Uncharacterized protein</fullName>
    </submittedName>
</protein>
<feature type="compositionally biased region" description="Basic and acidic residues" evidence="2">
    <location>
        <begin position="1516"/>
        <end position="1527"/>
    </location>
</feature>
<accession>A0A9P1CUE8</accession>
<gene>
    <name evidence="3" type="ORF">C1SCF055_LOCUS23975</name>
</gene>
<dbReference type="SUPFAM" id="SSF56784">
    <property type="entry name" value="HAD-like"/>
    <property type="match status" value="5"/>
</dbReference>
<dbReference type="EMBL" id="CAMXCT030002358">
    <property type="protein sequence ID" value="CAL4784918.1"/>
    <property type="molecule type" value="Genomic_DNA"/>
</dbReference>
<keyword evidence="5" id="KW-1185">Reference proteome</keyword>
<reference evidence="4 5" key="2">
    <citation type="submission" date="2024-05" db="EMBL/GenBank/DDBJ databases">
        <authorList>
            <person name="Chen Y."/>
            <person name="Shah S."/>
            <person name="Dougan E. K."/>
            <person name="Thang M."/>
            <person name="Chan C."/>
        </authorList>
    </citation>
    <scope>NUCLEOTIDE SEQUENCE [LARGE SCALE GENOMIC DNA]</scope>
</reference>
<feature type="region of interest" description="Disordered" evidence="2">
    <location>
        <begin position="1487"/>
        <end position="1530"/>
    </location>
</feature>
<evidence type="ECO:0000313" key="3">
    <source>
        <dbReference type="EMBL" id="CAI3997606.1"/>
    </source>
</evidence>
<dbReference type="InterPro" id="IPR004155">
    <property type="entry name" value="PBS_lyase_HEAT"/>
</dbReference>
<evidence type="ECO:0000313" key="4">
    <source>
        <dbReference type="EMBL" id="CAL4784918.1"/>
    </source>
</evidence>
<evidence type="ECO:0000256" key="2">
    <source>
        <dbReference type="SAM" id="MobiDB-lite"/>
    </source>
</evidence>
<keyword evidence="1" id="KW-0175">Coiled coil</keyword>
<dbReference type="EMBL" id="CAMXCT010002358">
    <property type="protein sequence ID" value="CAI3997606.1"/>
    <property type="molecule type" value="Genomic_DNA"/>
</dbReference>
<feature type="region of interest" description="Disordered" evidence="2">
    <location>
        <begin position="102"/>
        <end position="121"/>
    </location>
</feature>
<evidence type="ECO:0000256" key="1">
    <source>
        <dbReference type="SAM" id="Coils"/>
    </source>
</evidence>